<name>A0AAD4XCD5_9MAGN</name>
<proteinExistence type="predicted"/>
<dbReference type="AlphaFoldDB" id="A0AAD4XCD5"/>
<sequence>MCEISVRILTRFSSSINGGSEGCRLFKALRRLSFVKFQDQVWNFGTTLFASLRWRELAKREICNSGVYTHIIDN</sequence>
<evidence type="ECO:0000313" key="1">
    <source>
        <dbReference type="EMBL" id="KAI3903330.1"/>
    </source>
</evidence>
<dbReference type="EMBL" id="JAJJMB010011222">
    <property type="protein sequence ID" value="KAI3903330.1"/>
    <property type="molecule type" value="Genomic_DNA"/>
</dbReference>
<feature type="non-terminal residue" evidence="1">
    <location>
        <position position="1"/>
    </location>
</feature>
<comment type="caution">
    <text evidence="1">The sequence shown here is derived from an EMBL/GenBank/DDBJ whole genome shotgun (WGS) entry which is preliminary data.</text>
</comment>
<gene>
    <name evidence="1" type="ORF">MKW98_031984</name>
</gene>
<dbReference type="Proteomes" id="UP001202328">
    <property type="component" value="Unassembled WGS sequence"/>
</dbReference>
<evidence type="ECO:0000313" key="2">
    <source>
        <dbReference type="Proteomes" id="UP001202328"/>
    </source>
</evidence>
<protein>
    <submittedName>
        <fullName evidence="1">Uncharacterized protein</fullName>
    </submittedName>
</protein>
<accession>A0AAD4XCD5</accession>
<keyword evidence="2" id="KW-1185">Reference proteome</keyword>
<reference evidence="1" key="1">
    <citation type="submission" date="2022-04" db="EMBL/GenBank/DDBJ databases">
        <title>A functionally conserved STORR gene fusion in Papaver species that diverged 16.8 million years ago.</title>
        <authorList>
            <person name="Catania T."/>
        </authorList>
    </citation>
    <scope>NUCLEOTIDE SEQUENCE</scope>
    <source>
        <strain evidence="1">S-188037</strain>
    </source>
</reference>
<organism evidence="1 2">
    <name type="scientific">Papaver atlanticum</name>
    <dbReference type="NCBI Taxonomy" id="357466"/>
    <lineage>
        <taxon>Eukaryota</taxon>
        <taxon>Viridiplantae</taxon>
        <taxon>Streptophyta</taxon>
        <taxon>Embryophyta</taxon>
        <taxon>Tracheophyta</taxon>
        <taxon>Spermatophyta</taxon>
        <taxon>Magnoliopsida</taxon>
        <taxon>Ranunculales</taxon>
        <taxon>Papaveraceae</taxon>
        <taxon>Papaveroideae</taxon>
        <taxon>Papaver</taxon>
    </lineage>
</organism>